<organism evidence="2 3">
    <name type="scientific">Leucobacter weissii</name>
    <dbReference type="NCBI Taxonomy" id="1983706"/>
    <lineage>
        <taxon>Bacteria</taxon>
        <taxon>Bacillati</taxon>
        <taxon>Actinomycetota</taxon>
        <taxon>Actinomycetes</taxon>
        <taxon>Micrococcales</taxon>
        <taxon>Microbacteriaceae</taxon>
        <taxon>Leucobacter</taxon>
    </lineage>
</organism>
<evidence type="ECO:0000313" key="2">
    <source>
        <dbReference type="EMBL" id="MBO1900932.1"/>
    </source>
</evidence>
<dbReference type="InterPro" id="IPR016181">
    <property type="entry name" value="Acyl_CoA_acyltransferase"/>
</dbReference>
<evidence type="ECO:0000259" key="1">
    <source>
        <dbReference type="PROSITE" id="PS51729"/>
    </source>
</evidence>
<keyword evidence="3" id="KW-1185">Reference proteome</keyword>
<dbReference type="Gene3D" id="3.40.630.30">
    <property type="match status" value="1"/>
</dbReference>
<dbReference type="InterPro" id="IPR045057">
    <property type="entry name" value="Gcn5-rel_NAT"/>
</dbReference>
<dbReference type="Proteomes" id="UP000664382">
    <property type="component" value="Unassembled WGS sequence"/>
</dbReference>
<feature type="domain" description="N-acetyltransferase" evidence="1">
    <location>
        <begin position="9"/>
        <end position="119"/>
    </location>
</feature>
<reference evidence="2" key="1">
    <citation type="submission" date="2021-03" db="EMBL/GenBank/DDBJ databases">
        <title>Leucobacter chromiisoli sp. nov., isolated from chromium-containing soil of chemical plant.</title>
        <authorList>
            <person name="Xu Z."/>
        </authorList>
    </citation>
    <scope>NUCLEOTIDE SEQUENCE</scope>
    <source>
        <strain evidence="2">S27</strain>
    </source>
</reference>
<dbReference type="PANTHER" id="PTHR31435">
    <property type="entry name" value="PROTEIN NATD1"/>
    <property type="match status" value="1"/>
</dbReference>
<dbReference type="PROSITE" id="PS51729">
    <property type="entry name" value="GNAT_YJDJ"/>
    <property type="match status" value="1"/>
</dbReference>
<dbReference type="PANTHER" id="PTHR31435:SF10">
    <property type="entry name" value="BSR4717 PROTEIN"/>
    <property type="match status" value="1"/>
</dbReference>
<accession>A0A939MLC7</accession>
<dbReference type="AlphaFoldDB" id="A0A939MLC7"/>
<name>A0A939MLC7_9MICO</name>
<protein>
    <submittedName>
        <fullName evidence="2">N-acetyltransferase</fullName>
    </submittedName>
</protein>
<sequence length="134" mass="14711">MTRERFEVEHRDAESRYVLIDRGEDGSGAQEIGEESYVDVAADDAAAEAAGDARPRAGAVQRVLFHTFVSEAYAGQGLASMLVRTVVDDLIAAGRAVVPVCPYVAGWLRKHPEYAAHEVAPTPRHLRAVRRQQR</sequence>
<dbReference type="SUPFAM" id="SSF55729">
    <property type="entry name" value="Acyl-CoA N-acyltransferases (Nat)"/>
    <property type="match status" value="1"/>
</dbReference>
<dbReference type="Pfam" id="PF14542">
    <property type="entry name" value="Acetyltransf_CG"/>
    <property type="match status" value="1"/>
</dbReference>
<evidence type="ECO:0000313" key="3">
    <source>
        <dbReference type="Proteomes" id="UP000664382"/>
    </source>
</evidence>
<comment type="caution">
    <text evidence="2">The sequence shown here is derived from an EMBL/GenBank/DDBJ whole genome shotgun (WGS) entry which is preliminary data.</text>
</comment>
<dbReference type="RefSeq" id="WP_208095814.1">
    <property type="nucleotide sequence ID" value="NZ_JAGDYM010000004.1"/>
</dbReference>
<dbReference type="EMBL" id="JAGDYM010000004">
    <property type="protein sequence ID" value="MBO1900932.1"/>
    <property type="molecule type" value="Genomic_DNA"/>
</dbReference>
<dbReference type="InterPro" id="IPR031165">
    <property type="entry name" value="GNAT_YJDJ"/>
</dbReference>
<gene>
    <name evidence="2" type="ORF">J4H92_03090</name>
</gene>
<proteinExistence type="predicted"/>